<accession>A0A7J8BYJ9</accession>
<comment type="caution">
    <text evidence="2">The sequence shown here is derived from an EMBL/GenBank/DDBJ whole genome shotgun (WGS) entry which is preliminary data.</text>
</comment>
<name>A0A7J8BYJ9_MOLMO</name>
<dbReference type="EMBL" id="JACASF010000022">
    <property type="protein sequence ID" value="KAF6403678.1"/>
    <property type="molecule type" value="Genomic_DNA"/>
</dbReference>
<evidence type="ECO:0000313" key="3">
    <source>
        <dbReference type="Proteomes" id="UP000550707"/>
    </source>
</evidence>
<evidence type="ECO:0000313" key="2">
    <source>
        <dbReference type="EMBL" id="KAF6403678.1"/>
    </source>
</evidence>
<gene>
    <name evidence="2" type="ORF">HJG59_010076</name>
</gene>
<reference evidence="2 3" key="1">
    <citation type="journal article" date="2020" name="Nature">
        <title>Six reference-quality genomes reveal evolution of bat adaptations.</title>
        <authorList>
            <person name="Jebb D."/>
            <person name="Huang Z."/>
            <person name="Pippel M."/>
            <person name="Hughes G.M."/>
            <person name="Lavrichenko K."/>
            <person name="Devanna P."/>
            <person name="Winkler S."/>
            <person name="Jermiin L.S."/>
            <person name="Skirmuntt E.C."/>
            <person name="Katzourakis A."/>
            <person name="Burkitt-Gray L."/>
            <person name="Ray D.A."/>
            <person name="Sullivan K.A.M."/>
            <person name="Roscito J.G."/>
            <person name="Kirilenko B.M."/>
            <person name="Davalos L.M."/>
            <person name="Corthals A.P."/>
            <person name="Power M.L."/>
            <person name="Jones G."/>
            <person name="Ransome R.D."/>
            <person name="Dechmann D.K.N."/>
            <person name="Locatelli A.G."/>
            <person name="Puechmaille S.J."/>
            <person name="Fedrigo O."/>
            <person name="Jarvis E.D."/>
            <person name="Hiller M."/>
            <person name="Vernes S.C."/>
            <person name="Myers E.W."/>
            <person name="Teeling E.C."/>
        </authorList>
    </citation>
    <scope>NUCLEOTIDE SEQUENCE [LARGE SCALE GENOMIC DNA]</scope>
    <source>
        <strain evidence="2">MMolMol1</strain>
        <tissue evidence="2">Muscle</tissue>
    </source>
</reference>
<feature type="compositionally biased region" description="Basic and acidic residues" evidence="1">
    <location>
        <begin position="140"/>
        <end position="159"/>
    </location>
</feature>
<proteinExistence type="predicted"/>
<sequence>MFTRRGPSSMENRRQRPNCFQAQRGWGSAPRKARTSPWPPRKVELNRLAGISRAPSSRLGFPCTTDVPRNAAPGPTNRSPLCFLHGTCKPVTGQKPSDVTSQQFHARAWPKAAWTGRFCLHCRSWNHPRATGPRQSVPGDPRREGAPVHDPRTREGSDP</sequence>
<evidence type="ECO:0000256" key="1">
    <source>
        <dbReference type="SAM" id="MobiDB-lite"/>
    </source>
</evidence>
<dbReference type="Proteomes" id="UP000550707">
    <property type="component" value="Unassembled WGS sequence"/>
</dbReference>
<organism evidence="2 3">
    <name type="scientific">Molossus molossus</name>
    <name type="common">Pallas' mastiff bat</name>
    <name type="synonym">Vespertilio molossus</name>
    <dbReference type="NCBI Taxonomy" id="27622"/>
    <lineage>
        <taxon>Eukaryota</taxon>
        <taxon>Metazoa</taxon>
        <taxon>Chordata</taxon>
        <taxon>Craniata</taxon>
        <taxon>Vertebrata</taxon>
        <taxon>Euteleostomi</taxon>
        <taxon>Mammalia</taxon>
        <taxon>Eutheria</taxon>
        <taxon>Laurasiatheria</taxon>
        <taxon>Chiroptera</taxon>
        <taxon>Yangochiroptera</taxon>
        <taxon>Molossidae</taxon>
        <taxon>Molossus</taxon>
    </lineage>
</organism>
<dbReference type="InParanoid" id="A0A7J8BYJ9"/>
<keyword evidence="3" id="KW-1185">Reference proteome</keyword>
<protein>
    <submittedName>
        <fullName evidence="2">Uncharacterized protein</fullName>
    </submittedName>
</protein>
<feature type="region of interest" description="Disordered" evidence="1">
    <location>
        <begin position="1"/>
        <end position="42"/>
    </location>
</feature>
<feature type="region of interest" description="Disordered" evidence="1">
    <location>
        <begin position="125"/>
        <end position="159"/>
    </location>
</feature>
<dbReference type="AlphaFoldDB" id="A0A7J8BYJ9"/>